<dbReference type="InterPro" id="IPR008929">
    <property type="entry name" value="Chondroitin_lyas"/>
</dbReference>
<feature type="domain" description="Heparinase II/III-like C-terminal" evidence="6">
    <location>
        <begin position="576"/>
        <end position="804"/>
    </location>
</feature>
<evidence type="ECO:0000256" key="4">
    <source>
        <dbReference type="ARBA" id="ARBA00023239"/>
    </source>
</evidence>
<organism evidence="8 9">
    <name type="scientific">Candidatus Segetimicrobium genomatis</name>
    <dbReference type="NCBI Taxonomy" id="2569760"/>
    <lineage>
        <taxon>Bacteria</taxon>
        <taxon>Bacillati</taxon>
        <taxon>Candidatus Sysuimicrobiota</taxon>
        <taxon>Candidatus Sysuimicrobiia</taxon>
        <taxon>Candidatus Sysuimicrobiales</taxon>
        <taxon>Candidatus Segetimicrobiaceae</taxon>
        <taxon>Candidatus Segetimicrobium</taxon>
    </lineage>
</organism>
<dbReference type="InterPro" id="IPR012480">
    <property type="entry name" value="Hepar_II_III_C"/>
</dbReference>
<dbReference type="InterPro" id="IPR031680">
    <property type="entry name" value="Hepar_II_III_N"/>
</dbReference>
<dbReference type="PANTHER" id="PTHR39210:SF1">
    <property type="entry name" value="HEPARIN-SULFATE LYASE"/>
    <property type="match status" value="1"/>
</dbReference>
<feature type="compositionally biased region" description="Basic and acidic residues" evidence="5">
    <location>
        <begin position="88"/>
        <end position="105"/>
    </location>
</feature>
<evidence type="ECO:0000313" key="9">
    <source>
        <dbReference type="Proteomes" id="UP000315217"/>
    </source>
</evidence>
<feature type="region of interest" description="Disordered" evidence="5">
    <location>
        <begin position="116"/>
        <end position="135"/>
    </location>
</feature>
<feature type="domain" description="Heparin-sulfate lyase N-terminal" evidence="7">
    <location>
        <begin position="246"/>
        <end position="512"/>
    </location>
</feature>
<feature type="compositionally biased region" description="Basic and acidic residues" evidence="5">
    <location>
        <begin position="60"/>
        <end position="76"/>
    </location>
</feature>
<dbReference type="EMBL" id="VBAI01000006">
    <property type="protein sequence ID" value="TMJ13500.1"/>
    <property type="molecule type" value="Genomic_DNA"/>
</dbReference>
<comment type="caution">
    <text evidence="8">The sequence shown here is derived from an EMBL/GenBank/DDBJ whole genome shotgun (WGS) entry which is preliminary data.</text>
</comment>
<dbReference type="SUPFAM" id="SSF48230">
    <property type="entry name" value="Chondroitin AC/alginate lyase"/>
    <property type="match status" value="1"/>
</dbReference>
<proteinExistence type="predicted"/>
<evidence type="ECO:0000256" key="3">
    <source>
        <dbReference type="ARBA" id="ARBA00022764"/>
    </source>
</evidence>
<evidence type="ECO:0000259" key="6">
    <source>
        <dbReference type="Pfam" id="PF07940"/>
    </source>
</evidence>
<evidence type="ECO:0000256" key="1">
    <source>
        <dbReference type="ARBA" id="ARBA00004418"/>
    </source>
</evidence>
<keyword evidence="2" id="KW-0732">Signal</keyword>
<sequence length="881" mass="96839">MPGTPPVPCPGADRIGDRAAGRSVDRRPAIRPGRPRRRGGWGDARGTRAAGRQGGPHPGHVVERPGRLSRRGEAGRRGGGGRAGHRARPADPRGPHARGDCAGRAGDRCRHVRRPVCRSRAGTQRPHPAGAGGDPAMAVAAPPGRASRACARDGAGAWRMRAVGMRAERVLRMPFTEMVVRCRQEAWKWVDRTVSAVRPAAGPARVRHPRAGMVLSRFFEGAAHAHATARMLASLPQGRRIIAVADALCRGRFDLLGYRALDFGDPVDWHLDPTSGRRAPFVHWSHLDPLDSALVGDSKVVWELNRHQWLLYLGQAYRFTGDERYADFFGRYVKEWMRANPVGMGINWASSLEVGFRLISWCWALALFEGSPALSGGLRAAMVAGIEDHARHVERYLSYYFSPNTHLTGEALALYYAGVLFPDLPRARQWEALGRRILVAQCERQILPDGVYFEQSTYYQRYTAEIYLHFLILARRNGIGVPESVVDRLQRLLDFLVAVRRPDGSMPLIGDADGGWLLPLTPRAADDLRGVMAVAAAFFARSDYAWAADGPAPDVSWILGAAGQTAFAALTPQPPRATPSRLFPDGGYAIMQTGWERDAHQLVFDGGPLGSAISGAHGHADLLSLQCTAFGEPFLVDPGTDGYTLHPAWRDFFRGTAAHSTVWVDDQPHATPAGPFKWIARPRAHLRQWVSTKNLDLADAEHDAYHRLPDPVTHRRRIIFVKPRYWIVVDDLAGREEHRVELRFQFAPMPVTVDATRWARAVGRRGCGLLMRAFSTATLTAEVCAGRLAPLQGWVSPTYGQRQPAPMLTYSTVARLPLRVITLLHPVASPLASPPRVSLRVTDGAAPGGVVFEDSGEVLIVRDNDVSLQREDALRSVVPSR</sequence>
<dbReference type="GO" id="GO:0042597">
    <property type="term" value="C:periplasmic space"/>
    <property type="evidence" value="ECO:0007669"/>
    <property type="project" value="UniProtKB-SubCell"/>
</dbReference>
<name>A0A537LZP4_9BACT</name>
<reference evidence="8 9" key="1">
    <citation type="journal article" date="2019" name="Nat. Microbiol.">
        <title>Mediterranean grassland soil C-N compound turnover is dependent on rainfall and depth, and is mediated by genomically divergent microorganisms.</title>
        <authorList>
            <person name="Diamond S."/>
            <person name="Andeer P.F."/>
            <person name="Li Z."/>
            <person name="Crits-Christoph A."/>
            <person name="Burstein D."/>
            <person name="Anantharaman K."/>
            <person name="Lane K.R."/>
            <person name="Thomas B.C."/>
            <person name="Pan C."/>
            <person name="Northen T.R."/>
            <person name="Banfield J.F."/>
        </authorList>
    </citation>
    <scope>NUCLEOTIDE SEQUENCE [LARGE SCALE GENOMIC DNA]</scope>
    <source>
        <strain evidence="8">NP_1</strain>
    </source>
</reference>
<dbReference type="Pfam" id="PF16889">
    <property type="entry name" value="Hepar_II_III_N"/>
    <property type="match status" value="1"/>
</dbReference>
<dbReference type="Gene3D" id="2.70.98.70">
    <property type="match status" value="1"/>
</dbReference>
<dbReference type="AlphaFoldDB" id="A0A537LZP4"/>
<keyword evidence="4" id="KW-0456">Lyase</keyword>
<evidence type="ECO:0000313" key="8">
    <source>
        <dbReference type="EMBL" id="TMJ13500.1"/>
    </source>
</evidence>
<evidence type="ECO:0000256" key="2">
    <source>
        <dbReference type="ARBA" id="ARBA00022729"/>
    </source>
</evidence>
<dbReference type="PANTHER" id="PTHR39210">
    <property type="entry name" value="HEPARIN-SULFATE LYASE"/>
    <property type="match status" value="1"/>
</dbReference>
<evidence type="ECO:0000259" key="7">
    <source>
        <dbReference type="Pfam" id="PF16889"/>
    </source>
</evidence>
<dbReference type="Pfam" id="PF07940">
    <property type="entry name" value="Hepar_II_III_C"/>
    <property type="match status" value="1"/>
</dbReference>
<feature type="region of interest" description="Disordered" evidence="5">
    <location>
        <begin position="1"/>
        <end position="105"/>
    </location>
</feature>
<accession>A0A537LZP4</accession>
<comment type="subcellular location">
    <subcellularLocation>
        <location evidence="1">Periplasm</location>
    </subcellularLocation>
</comment>
<dbReference type="GO" id="GO:0016829">
    <property type="term" value="F:lyase activity"/>
    <property type="evidence" value="ECO:0007669"/>
    <property type="project" value="UniProtKB-KW"/>
</dbReference>
<dbReference type="Gene3D" id="1.50.10.100">
    <property type="entry name" value="Chondroitin AC/alginate lyase"/>
    <property type="match status" value="1"/>
</dbReference>
<dbReference type="Proteomes" id="UP000315217">
    <property type="component" value="Unassembled WGS sequence"/>
</dbReference>
<gene>
    <name evidence="8" type="ORF">E6G98_00155</name>
</gene>
<feature type="compositionally biased region" description="Basic and acidic residues" evidence="5">
    <location>
        <begin position="14"/>
        <end position="28"/>
    </location>
</feature>
<evidence type="ECO:0000256" key="5">
    <source>
        <dbReference type="SAM" id="MobiDB-lite"/>
    </source>
</evidence>
<keyword evidence="3" id="KW-0574">Periplasm</keyword>
<protein>
    <submittedName>
        <fullName evidence="8">Uncharacterized protein</fullName>
    </submittedName>
</protein>